<gene>
    <name evidence="6" type="ORF">D8771_06870</name>
</gene>
<dbReference type="Pfam" id="PF01839">
    <property type="entry name" value="FG-GAP"/>
    <property type="match status" value="3"/>
</dbReference>
<keyword evidence="1 5" id="KW-0732">Signal</keyword>
<evidence type="ECO:0000313" key="6">
    <source>
        <dbReference type="EMBL" id="TGG86124.1"/>
    </source>
</evidence>
<dbReference type="InterPro" id="IPR013517">
    <property type="entry name" value="FG-GAP"/>
</dbReference>
<evidence type="ECO:0000256" key="5">
    <source>
        <dbReference type="SAM" id="SignalP"/>
    </source>
</evidence>
<accession>A0A8H1LGQ5</accession>
<dbReference type="GO" id="GO:0007155">
    <property type="term" value="P:cell adhesion"/>
    <property type="evidence" value="ECO:0007669"/>
    <property type="project" value="InterPro"/>
</dbReference>
<dbReference type="InterPro" id="IPR028994">
    <property type="entry name" value="Integrin_alpha_N"/>
</dbReference>
<dbReference type="Proteomes" id="UP000298111">
    <property type="component" value="Unassembled WGS sequence"/>
</dbReference>
<evidence type="ECO:0000313" key="7">
    <source>
        <dbReference type="Proteomes" id="UP000298111"/>
    </source>
</evidence>
<evidence type="ECO:0000256" key="1">
    <source>
        <dbReference type="ARBA" id="ARBA00022729"/>
    </source>
</evidence>
<protein>
    <recommendedName>
        <fullName evidence="8">VCBS repeat-containing protein</fullName>
    </recommendedName>
</protein>
<dbReference type="GO" id="GO:0008305">
    <property type="term" value="C:integrin complex"/>
    <property type="evidence" value="ECO:0007669"/>
    <property type="project" value="InterPro"/>
</dbReference>
<dbReference type="PANTHER" id="PTHR23221:SF7">
    <property type="entry name" value="PHOSPHATIDYLINOSITOL-GLYCAN-SPECIFIC PHOSPHOLIPASE D"/>
    <property type="match status" value="1"/>
</dbReference>
<dbReference type="SUPFAM" id="SSF69318">
    <property type="entry name" value="Integrin alpha N-terminal domain"/>
    <property type="match status" value="2"/>
</dbReference>
<dbReference type="PANTHER" id="PTHR23221">
    <property type="entry name" value="GLYCOSYLPHOSPHATIDYLINOSITOL PHOSPHOLIPASE D"/>
    <property type="match status" value="1"/>
</dbReference>
<dbReference type="PRINTS" id="PR01185">
    <property type="entry name" value="INTEGRINA"/>
</dbReference>
<comment type="caution">
    <text evidence="6">The sequence shown here is derived from an EMBL/GenBank/DDBJ whole genome shotgun (WGS) entry which is preliminary data.</text>
</comment>
<keyword evidence="2" id="KW-0677">Repeat</keyword>
<dbReference type="InterPro" id="IPR000413">
    <property type="entry name" value="Integrin_alpha"/>
</dbReference>
<dbReference type="SMART" id="SM00191">
    <property type="entry name" value="Int_alpha"/>
    <property type="match status" value="5"/>
</dbReference>
<name>A0A8H1LGQ5_9ACTN</name>
<dbReference type="Gene3D" id="2.130.10.130">
    <property type="entry name" value="Integrin alpha, N-terminal"/>
    <property type="match status" value="4"/>
</dbReference>
<feature type="signal peptide" evidence="5">
    <location>
        <begin position="1"/>
        <end position="28"/>
    </location>
</feature>
<evidence type="ECO:0000256" key="3">
    <source>
        <dbReference type="ARBA" id="ARBA00022801"/>
    </source>
</evidence>
<organism evidence="6 7">
    <name type="scientific">Streptomyces albus</name>
    <dbReference type="NCBI Taxonomy" id="1888"/>
    <lineage>
        <taxon>Bacteria</taxon>
        <taxon>Bacillati</taxon>
        <taxon>Actinomycetota</taxon>
        <taxon>Actinomycetes</taxon>
        <taxon>Kitasatosporales</taxon>
        <taxon>Streptomycetaceae</taxon>
        <taxon>Streptomyces</taxon>
    </lineage>
</organism>
<sequence length="479" mass="47194">MRRRRVWTVVTALALGGAALGLWSCATGSPPQGGVSVAAATAGSGEAADIDGDGHDDLAVGAPGATVRGKSGAGQVALAFGSEKGVVAARHQVLSRADPRIPGSPQAGGAFGSALAMGDLDGDGHADLVVGASGENAGGTARAGSVTVVFGARDGLSDAALTFHAPSPTERGGFGGQLTLGDFDHDGLKDIAVADGKQIALVLGAKNLRDTNGPKITLHVPPGGGAALERLASGDIDGDGHDDLVTIASSDDPADEGALAVLPGTDSGVGGEPLGHQVPLPSADFALAVGDIDADGKDDVVIDTGFGDAPDDTVLRTYPGGASGLRVDDPVVWKGERVRSDTVRLADLDGDGHADLIVGDRRAPSAEGHNDAGALRVAPGSKRWFDSSAMRTVSLDTRGVPGGAAGNDRFASALAVGDYDGDGTADVAVGVPGRSLKSGAVCVLLGGPDGVSGRRAALFNPEAFGADPDAASFGAALAG</sequence>
<evidence type="ECO:0000256" key="2">
    <source>
        <dbReference type="ARBA" id="ARBA00022737"/>
    </source>
</evidence>
<dbReference type="Pfam" id="PF13517">
    <property type="entry name" value="FG-GAP_3"/>
    <property type="match status" value="1"/>
</dbReference>
<dbReference type="AlphaFoldDB" id="A0A8H1LGQ5"/>
<feature type="chain" id="PRO_5034856090" description="VCBS repeat-containing protein" evidence="5">
    <location>
        <begin position="29"/>
        <end position="479"/>
    </location>
</feature>
<keyword evidence="3" id="KW-0378">Hydrolase</keyword>
<dbReference type="EMBL" id="RCIY01000040">
    <property type="protein sequence ID" value="TGG86124.1"/>
    <property type="molecule type" value="Genomic_DNA"/>
</dbReference>
<dbReference type="GO" id="GO:0016787">
    <property type="term" value="F:hydrolase activity"/>
    <property type="evidence" value="ECO:0007669"/>
    <property type="project" value="UniProtKB-KW"/>
</dbReference>
<evidence type="ECO:0000256" key="4">
    <source>
        <dbReference type="ARBA" id="ARBA00023180"/>
    </source>
</evidence>
<dbReference type="PROSITE" id="PS51470">
    <property type="entry name" value="FG_GAP"/>
    <property type="match status" value="3"/>
</dbReference>
<reference evidence="6 7" key="1">
    <citation type="submission" date="2018-10" db="EMBL/GenBank/DDBJ databases">
        <title>Isolation of pseudouridimycin from Streptomyces albus DSM 40763.</title>
        <authorList>
            <person name="Rosenqvist P."/>
            <person name="Metsae-Ketelae M."/>
            <person name="Virta P."/>
        </authorList>
    </citation>
    <scope>NUCLEOTIDE SEQUENCE [LARGE SCALE GENOMIC DNA]</scope>
    <source>
        <strain evidence="6 7">DSM 40763</strain>
    </source>
</reference>
<keyword evidence="4" id="KW-0325">Glycoprotein</keyword>
<evidence type="ECO:0008006" key="8">
    <source>
        <dbReference type="Google" id="ProtNLM"/>
    </source>
</evidence>
<proteinExistence type="predicted"/>
<dbReference type="InterPro" id="IPR013519">
    <property type="entry name" value="Int_alpha_beta-p"/>
</dbReference>